<dbReference type="GO" id="GO:0008270">
    <property type="term" value="F:zinc ion binding"/>
    <property type="evidence" value="ECO:0007669"/>
    <property type="project" value="UniProtKB-KW"/>
</dbReference>
<name>A0AAE1P111_9EUCA</name>
<keyword evidence="1" id="KW-0479">Metal-binding</keyword>
<dbReference type="InterPro" id="IPR013083">
    <property type="entry name" value="Znf_RING/FYVE/PHD"/>
</dbReference>
<organism evidence="8 9">
    <name type="scientific">Petrolisthes manimaculis</name>
    <dbReference type="NCBI Taxonomy" id="1843537"/>
    <lineage>
        <taxon>Eukaryota</taxon>
        <taxon>Metazoa</taxon>
        <taxon>Ecdysozoa</taxon>
        <taxon>Arthropoda</taxon>
        <taxon>Crustacea</taxon>
        <taxon>Multicrustacea</taxon>
        <taxon>Malacostraca</taxon>
        <taxon>Eumalacostraca</taxon>
        <taxon>Eucarida</taxon>
        <taxon>Decapoda</taxon>
        <taxon>Pleocyemata</taxon>
        <taxon>Anomura</taxon>
        <taxon>Galatheoidea</taxon>
        <taxon>Porcellanidae</taxon>
        <taxon>Petrolisthes</taxon>
    </lineage>
</organism>
<dbReference type="PROSITE" id="PS50089">
    <property type="entry name" value="ZF_RING_2"/>
    <property type="match status" value="1"/>
</dbReference>
<evidence type="ECO:0000313" key="8">
    <source>
        <dbReference type="EMBL" id="KAK4298736.1"/>
    </source>
</evidence>
<dbReference type="SUPFAM" id="SSF57850">
    <property type="entry name" value="RING/U-box"/>
    <property type="match status" value="1"/>
</dbReference>
<feature type="region of interest" description="Disordered" evidence="5">
    <location>
        <begin position="150"/>
        <end position="254"/>
    </location>
</feature>
<dbReference type="GO" id="GO:0005789">
    <property type="term" value="C:endoplasmic reticulum membrane"/>
    <property type="evidence" value="ECO:0007669"/>
    <property type="project" value="TreeGrafter"/>
</dbReference>
<dbReference type="InterPro" id="IPR033263">
    <property type="entry name" value="RNF180"/>
</dbReference>
<keyword evidence="6" id="KW-0472">Membrane</keyword>
<dbReference type="SMART" id="SM00184">
    <property type="entry name" value="RING"/>
    <property type="match status" value="1"/>
</dbReference>
<dbReference type="GO" id="GO:0042415">
    <property type="term" value="P:norepinephrine metabolic process"/>
    <property type="evidence" value="ECO:0007669"/>
    <property type="project" value="TreeGrafter"/>
</dbReference>
<evidence type="ECO:0000256" key="6">
    <source>
        <dbReference type="SAM" id="Phobius"/>
    </source>
</evidence>
<protein>
    <recommendedName>
        <fullName evidence="7">RING-type domain-containing protein</fullName>
    </recommendedName>
</protein>
<keyword evidence="6" id="KW-1133">Transmembrane helix</keyword>
<reference evidence="8" key="1">
    <citation type="submission" date="2023-11" db="EMBL/GenBank/DDBJ databases">
        <title>Genome assemblies of two species of porcelain crab, Petrolisthes cinctipes and Petrolisthes manimaculis (Anomura: Porcellanidae).</title>
        <authorList>
            <person name="Angst P."/>
        </authorList>
    </citation>
    <scope>NUCLEOTIDE SEQUENCE</scope>
    <source>
        <strain evidence="8">PB745_02</strain>
        <tissue evidence="8">Gill</tissue>
    </source>
</reference>
<feature type="domain" description="RING-type" evidence="7">
    <location>
        <begin position="260"/>
        <end position="302"/>
    </location>
</feature>
<feature type="transmembrane region" description="Helical" evidence="6">
    <location>
        <begin position="382"/>
        <end position="400"/>
    </location>
</feature>
<feature type="compositionally biased region" description="Basic and acidic residues" evidence="5">
    <location>
        <begin position="220"/>
        <end position="245"/>
    </location>
</feature>
<dbReference type="EMBL" id="JAWZYT010003375">
    <property type="protein sequence ID" value="KAK4298736.1"/>
    <property type="molecule type" value="Genomic_DNA"/>
</dbReference>
<dbReference type="PANTHER" id="PTHR46717">
    <property type="entry name" value="E3 UBIQUITIN-PROTEIN LIGASE RNF180"/>
    <property type="match status" value="1"/>
</dbReference>
<dbReference type="InterPro" id="IPR003874">
    <property type="entry name" value="CDC45"/>
</dbReference>
<keyword evidence="2 4" id="KW-0863">Zinc-finger</keyword>
<dbReference type="Proteomes" id="UP001292094">
    <property type="component" value="Unassembled WGS sequence"/>
</dbReference>
<keyword evidence="9" id="KW-1185">Reference proteome</keyword>
<dbReference type="GO" id="GO:0000209">
    <property type="term" value="P:protein polyubiquitination"/>
    <property type="evidence" value="ECO:0007669"/>
    <property type="project" value="InterPro"/>
</dbReference>
<keyword evidence="6" id="KW-0812">Transmembrane</keyword>
<evidence type="ECO:0000256" key="5">
    <source>
        <dbReference type="SAM" id="MobiDB-lite"/>
    </source>
</evidence>
<dbReference type="PANTHER" id="PTHR46717:SF1">
    <property type="entry name" value="E3 UBIQUITIN-PROTEIN LIGASE RNF180"/>
    <property type="match status" value="1"/>
</dbReference>
<evidence type="ECO:0000256" key="2">
    <source>
        <dbReference type="ARBA" id="ARBA00022771"/>
    </source>
</evidence>
<dbReference type="Pfam" id="PF02724">
    <property type="entry name" value="CDC45"/>
    <property type="match status" value="1"/>
</dbReference>
<dbReference type="Pfam" id="PF13923">
    <property type="entry name" value="zf-C3HC4_2"/>
    <property type="match status" value="1"/>
</dbReference>
<dbReference type="InterPro" id="IPR001841">
    <property type="entry name" value="Znf_RING"/>
</dbReference>
<gene>
    <name evidence="8" type="ORF">Pmani_028940</name>
</gene>
<evidence type="ECO:0000256" key="4">
    <source>
        <dbReference type="PROSITE-ProRule" id="PRU00175"/>
    </source>
</evidence>
<dbReference type="GO" id="GO:0032436">
    <property type="term" value="P:positive regulation of proteasomal ubiquitin-dependent protein catabolic process"/>
    <property type="evidence" value="ECO:0007669"/>
    <property type="project" value="TreeGrafter"/>
</dbReference>
<dbReference type="GO" id="GO:0042428">
    <property type="term" value="P:serotonin metabolic process"/>
    <property type="evidence" value="ECO:0007669"/>
    <property type="project" value="TreeGrafter"/>
</dbReference>
<dbReference type="GO" id="GO:0031624">
    <property type="term" value="F:ubiquitin conjugating enzyme binding"/>
    <property type="evidence" value="ECO:0007669"/>
    <property type="project" value="TreeGrafter"/>
</dbReference>
<feature type="compositionally biased region" description="Acidic residues" evidence="5">
    <location>
        <begin position="177"/>
        <end position="204"/>
    </location>
</feature>
<comment type="caution">
    <text evidence="8">The sequence shown here is derived from an EMBL/GenBank/DDBJ whole genome shotgun (WGS) entry which is preliminary data.</text>
</comment>
<dbReference type="GO" id="GO:0006270">
    <property type="term" value="P:DNA replication initiation"/>
    <property type="evidence" value="ECO:0007669"/>
    <property type="project" value="InterPro"/>
</dbReference>
<dbReference type="AlphaFoldDB" id="A0AAE1P111"/>
<keyword evidence="3" id="KW-0862">Zinc</keyword>
<evidence type="ECO:0000256" key="3">
    <source>
        <dbReference type="ARBA" id="ARBA00022833"/>
    </source>
</evidence>
<dbReference type="InterPro" id="IPR017907">
    <property type="entry name" value="Znf_RING_CS"/>
</dbReference>
<evidence type="ECO:0000313" key="9">
    <source>
        <dbReference type="Proteomes" id="UP001292094"/>
    </source>
</evidence>
<evidence type="ECO:0000256" key="1">
    <source>
        <dbReference type="ARBA" id="ARBA00022723"/>
    </source>
</evidence>
<dbReference type="GO" id="GO:0061630">
    <property type="term" value="F:ubiquitin protein ligase activity"/>
    <property type="evidence" value="ECO:0007669"/>
    <property type="project" value="InterPro"/>
</dbReference>
<dbReference type="Gene3D" id="3.30.40.10">
    <property type="entry name" value="Zinc/RING finger domain, C3HC4 (zinc finger)"/>
    <property type="match status" value="1"/>
</dbReference>
<dbReference type="PROSITE" id="PS00518">
    <property type="entry name" value="ZF_RING_1"/>
    <property type="match status" value="1"/>
</dbReference>
<feature type="compositionally biased region" description="Basic and acidic residues" evidence="5">
    <location>
        <begin position="165"/>
        <end position="176"/>
    </location>
</feature>
<proteinExistence type="predicted"/>
<sequence>MEERDRDRERVQCRKCRTILLHPNNNNNNDNNSTIHVIDAHGEQYQHHNTDVSEEGGALFSPEDVCESVRQHNCLYIDEEHYPDFILDAVNESGWTKGKLHCPGCKCRLGSYNFVCGSRCVCGVCILPQLHLLHSKIDWMRVSEGLPRPISYPNQCVDDDEDEKEKEGMEERRERIEEEEEERRERVEEEEEERRETIEEEEEERRERVEESEYSNDNNKQNDESENKNNKQNDESKRENKRENAESEPTAAPFPPHLTCAICLDLLYSPLHTTPCQHTFCEPCLRRLATPKPTHTLCPLCRVLIGQCNPIPELGSEVRQRFPEVYQRRRYYELQHNTQHLPLPWLKDYRLRGGHVGMDGGSSGNTWWSTEHLGVGGRGWKTVLVLLSLDILFMAILYYVDLYV</sequence>
<evidence type="ECO:0000259" key="7">
    <source>
        <dbReference type="PROSITE" id="PS50089"/>
    </source>
</evidence>
<accession>A0AAE1P111</accession>